<dbReference type="GO" id="GO:0005576">
    <property type="term" value="C:extracellular region"/>
    <property type="evidence" value="ECO:0007669"/>
    <property type="project" value="InterPro"/>
</dbReference>
<feature type="compositionally biased region" description="Basic and acidic residues" evidence="1">
    <location>
        <begin position="655"/>
        <end position="674"/>
    </location>
</feature>
<feature type="compositionally biased region" description="Polar residues" evidence="1">
    <location>
        <begin position="456"/>
        <end position="465"/>
    </location>
</feature>
<feature type="domain" description="Chitin-binding type-2" evidence="3">
    <location>
        <begin position="34"/>
        <end position="89"/>
    </location>
</feature>
<dbReference type="InterPro" id="IPR011330">
    <property type="entry name" value="Glyco_hydro/deAcase_b/a-brl"/>
</dbReference>
<feature type="compositionally biased region" description="Polar residues" evidence="1">
    <location>
        <begin position="1188"/>
        <end position="1201"/>
    </location>
</feature>
<feature type="compositionally biased region" description="Polar residues" evidence="1">
    <location>
        <begin position="989"/>
        <end position="1034"/>
    </location>
</feature>
<feature type="compositionally biased region" description="Basic and acidic residues" evidence="1">
    <location>
        <begin position="888"/>
        <end position="902"/>
    </location>
</feature>
<dbReference type="PANTHER" id="PTHR45985">
    <property type="match status" value="1"/>
</dbReference>
<feature type="compositionally biased region" description="Polar residues" evidence="1">
    <location>
        <begin position="677"/>
        <end position="687"/>
    </location>
</feature>
<feature type="region of interest" description="Disordered" evidence="1">
    <location>
        <begin position="129"/>
        <end position="194"/>
    </location>
</feature>
<keyword evidence="5" id="KW-1185">Reference proteome</keyword>
<dbReference type="Pfam" id="PF01522">
    <property type="entry name" value="Polysacc_deac_1"/>
    <property type="match status" value="1"/>
</dbReference>
<dbReference type="EMBL" id="OV725080">
    <property type="protein sequence ID" value="CAH1400176.1"/>
    <property type="molecule type" value="Genomic_DNA"/>
</dbReference>
<feature type="region of interest" description="Disordered" evidence="1">
    <location>
        <begin position="456"/>
        <end position="475"/>
    </location>
</feature>
<feature type="region of interest" description="Disordered" evidence="1">
    <location>
        <begin position="885"/>
        <end position="1123"/>
    </location>
</feature>
<evidence type="ECO:0000313" key="5">
    <source>
        <dbReference type="Proteomes" id="UP001152798"/>
    </source>
</evidence>
<evidence type="ECO:0000259" key="3">
    <source>
        <dbReference type="PROSITE" id="PS50940"/>
    </source>
</evidence>
<dbReference type="InterPro" id="IPR052740">
    <property type="entry name" value="CE4"/>
</dbReference>
<dbReference type="InterPro" id="IPR002557">
    <property type="entry name" value="Chitin-bd_dom"/>
</dbReference>
<dbReference type="CDD" id="cd06503">
    <property type="entry name" value="ATP-synt_Fo_b"/>
    <property type="match status" value="1"/>
</dbReference>
<dbReference type="InterPro" id="IPR002509">
    <property type="entry name" value="NODB_dom"/>
</dbReference>
<dbReference type="GO" id="GO:0016810">
    <property type="term" value="F:hydrolase activity, acting on carbon-nitrogen (but not peptide) bonds"/>
    <property type="evidence" value="ECO:0007669"/>
    <property type="project" value="InterPro"/>
</dbReference>
<dbReference type="FunFam" id="3.20.20.370:FF:000003">
    <property type="entry name" value="CLUMA_CG003232, isoform B"/>
    <property type="match status" value="1"/>
</dbReference>
<dbReference type="Pfam" id="PF01607">
    <property type="entry name" value="CBM_14"/>
    <property type="match status" value="1"/>
</dbReference>
<feature type="compositionally biased region" description="Basic and acidic residues" evidence="1">
    <location>
        <begin position="1072"/>
        <end position="1100"/>
    </location>
</feature>
<gene>
    <name evidence="4" type="ORF">NEZAVI_LOCUS9475</name>
</gene>
<keyword evidence="2" id="KW-0732">Signal</keyword>
<evidence type="ECO:0000313" key="4">
    <source>
        <dbReference type="EMBL" id="CAH1400176.1"/>
    </source>
</evidence>
<reference evidence="4" key="1">
    <citation type="submission" date="2022-01" db="EMBL/GenBank/DDBJ databases">
        <authorList>
            <person name="King R."/>
        </authorList>
    </citation>
    <scope>NUCLEOTIDE SEQUENCE</scope>
</reference>
<dbReference type="GO" id="GO:0005975">
    <property type="term" value="P:carbohydrate metabolic process"/>
    <property type="evidence" value="ECO:0007669"/>
    <property type="project" value="InterPro"/>
</dbReference>
<sequence>MGLPPIATLVITLAVLVSGRELSSSSQQQQTPVDFDCPEEFGYYAHPTDCTQYYVCVFGGALLESCTGGLMYSHELQTCDWPRNVGCAPGQQQALQQQEIGQNSRQQLRQDARQQELRQELARHELRQQEARHDLRQQDARQELRQQEARQELRQQEARQELRQQEARQELRQQEAREDLRQQELRQDPRHELRPEYRQVQEALRQPKQQQQILQQVVDNRGRQRAQITVPKADLYNTEEEELGPAIEELEIDRQQRVYRGQPSTLGQVASDRDGLTHSNAIPVPATGGRDKLSVISYGAQQQYNRASVQPVQQPYDSRGYNTTRYIQQQQQQYTDPNYYSVYDEEAEQYKDIADYAQYIQQNKQDIYTRKKPSVEIVQQEPVQRGATFQKNKYSTQPENIYQSVTPQEYDSYSIQNNDDLYRQVQTKPSTRFPEVKELGSTQGERRFITLSTKLANNPLPTDTPTKTDRVGSGFRLDNTQTEANVVNITPRKLGQADTQARPTSTIERTGSLAQQVNALAPSGFILDPVTKVLDVLTRSGEYLSDEASVEESKEVNQVATGVSHRRKSPLTVEEIDIDHLKNINFQSTPASRFKIATISTETPYIQPVIAMNNVGISQSFVQTSTKPPTTQAATTVLSISQTVEQNQHTRKTYEIPKQDYSTEKTPSIREKPRQQLVKQEYSTRSRGTVRHHNSGEIFYTDPGSAQDYSDQLSSLEIPKQWRDLPIMSKERDSTQWSKEQTTKDSEAISISRQQPRFRPVTTATMEGLTTAIPPRKVESPTFPETITLTRTQQKLAENEQPIATSMFQPNQRIQQTTTKSPVQYESTTQQLRVIGMRASFNTPFDKENERTTPKQLLIRIPETFRVREETARKLEVPSIKANTYHHRNTEKEQFFREKEIATDDSEPSSEEARKPISIRIPDTYTRSHGTENSRDSLSYRKQNIKPRERGETEYEKEKPTPIRHTDSIEFNTRSKERGSHRLMDSGKQAANSNDGEQSRGQTLRSREYMNTVTSPASSSEIQNLQPKTNQQTESRQRESLTVRSREQSDVEVAKPIAVRVPNDNANANDKQQYKYRNEGESDQMEEVRGQSRDREVSHRRGEKRGRGQLTDSDRNSEITNRFEVATTLRPKYRLTAPSITSKPILSRPPKKFRNGTIYADQTLPIGTDMTDSPPSAEPDPSIRARPMSNNTPSTPGSTRNNQRHRGSQTYTVSPNEAEPAPSPVATSPPRGTLPPNRGRPTLKPSNSVVSKAAEFVDIYRFPPSRPENVYPTPQVDKTAAKCRKDVCLLPDCYCGGKDVPGELTPEETPQIVLLTFDDSVNDLNKGLYSDLFDKGRVNPNGCPISATFYVSHEWTDYSQVQNLYAGGHEIASHSVSHSFGEQFSQKKWTREIAGQREILAAYGGVKLEDIRGMRAPFLAVGGNKMFKMLYDSNFTYDSSMPVYENRPPSWPYTLDYKVFHDCMIPPCPTKSYPGIWEVPMVMWQDLNGGRCSMGDACSNPPTSDGVYKMLLKNFERHFTTNRAPFGLFYHAAWFTQPHHKEGFISFLDTINKMPEVWLITNWQAIQWVRDPTPISRLGSFAPFQCNYHDRPKKCNNPKVCNLWHKSGVRYMRTCQACPEIYPWTGKSGVRNSRVDNDLE</sequence>
<protein>
    <recommendedName>
        <fullName evidence="3">Chitin-binding type-2 domain-containing protein</fullName>
    </recommendedName>
</protein>
<feature type="region of interest" description="Disordered" evidence="1">
    <location>
        <begin position="1140"/>
        <end position="1249"/>
    </location>
</feature>
<feature type="compositionally biased region" description="Basic and acidic residues" evidence="1">
    <location>
        <begin position="1035"/>
        <end position="1053"/>
    </location>
</feature>
<feature type="region of interest" description="Disordered" evidence="1">
    <location>
        <begin position="731"/>
        <end position="754"/>
    </location>
</feature>
<feature type="compositionally biased region" description="Basic and acidic residues" evidence="1">
    <location>
        <begin position="946"/>
        <end position="985"/>
    </location>
</feature>
<feature type="region of interest" description="Disordered" evidence="1">
    <location>
        <begin position="267"/>
        <end position="288"/>
    </location>
</feature>
<dbReference type="Gene3D" id="2.170.140.10">
    <property type="entry name" value="Chitin binding domain"/>
    <property type="match status" value="1"/>
</dbReference>
<feature type="compositionally biased region" description="Basic and acidic residues" evidence="1">
    <location>
        <begin position="929"/>
        <end position="939"/>
    </location>
</feature>
<dbReference type="Gene3D" id="3.20.20.370">
    <property type="entry name" value="Glycoside hydrolase/deacetylase"/>
    <property type="match status" value="1"/>
</dbReference>
<dbReference type="InterPro" id="IPR036508">
    <property type="entry name" value="Chitin-bd_dom_sf"/>
</dbReference>
<feature type="region of interest" description="Disordered" evidence="1">
    <location>
        <begin position="655"/>
        <end position="689"/>
    </location>
</feature>
<dbReference type="SUPFAM" id="SSF57625">
    <property type="entry name" value="Invertebrate chitin-binding proteins"/>
    <property type="match status" value="1"/>
</dbReference>
<evidence type="ECO:0000256" key="1">
    <source>
        <dbReference type="SAM" id="MobiDB-lite"/>
    </source>
</evidence>
<dbReference type="OrthoDB" id="504708at2759"/>
<dbReference type="SUPFAM" id="SSF88713">
    <property type="entry name" value="Glycoside hydrolase/deacetylase"/>
    <property type="match status" value="1"/>
</dbReference>
<organism evidence="4 5">
    <name type="scientific">Nezara viridula</name>
    <name type="common">Southern green stink bug</name>
    <name type="synonym">Cimex viridulus</name>
    <dbReference type="NCBI Taxonomy" id="85310"/>
    <lineage>
        <taxon>Eukaryota</taxon>
        <taxon>Metazoa</taxon>
        <taxon>Ecdysozoa</taxon>
        <taxon>Arthropoda</taxon>
        <taxon>Hexapoda</taxon>
        <taxon>Insecta</taxon>
        <taxon>Pterygota</taxon>
        <taxon>Neoptera</taxon>
        <taxon>Paraneoptera</taxon>
        <taxon>Hemiptera</taxon>
        <taxon>Heteroptera</taxon>
        <taxon>Panheteroptera</taxon>
        <taxon>Pentatomomorpha</taxon>
        <taxon>Pentatomoidea</taxon>
        <taxon>Pentatomidae</taxon>
        <taxon>Pentatominae</taxon>
        <taxon>Nezara</taxon>
    </lineage>
</organism>
<dbReference type="SMART" id="SM00494">
    <property type="entry name" value="ChtBD2"/>
    <property type="match status" value="1"/>
</dbReference>
<name>A0A9P0HEI1_NEZVI</name>
<proteinExistence type="predicted"/>
<dbReference type="CDD" id="cd10975">
    <property type="entry name" value="CE4_CDA_like_2"/>
    <property type="match status" value="1"/>
</dbReference>
<dbReference type="GO" id="GO:0008061">
    <property type="term" value="F:chitin binding"/>
    <property type="evidence" value="ECO:0007669"/>
    <property type="project" value="InterPro"/>
</dbReference>
<evidence type="ECO:0000256" key="2">
    <source>
        <dbReference type="SAM" id="SignalP"/>
    </source>
</evidence>
<dbReference type="PANTHER" id="PTHR45985:SF12">
    <property type="entry name" value="CHITIN DEACETYLASE-LIKE 5, ISOFORM B"/>
    <property type="match status" value="1"/>
</dbReference>
<dbReference type="PROSITE" id="PS50940">
    <property type="entry name" value="CHIT_BIND_II"/>
    <property type="match status" value="1"/>
</dbReference>
<feature type="chain" id="PRO_5040480568" description="Chitin-binding type-2 domain-containing protein" evidence="2">
    <location>
        <begin position="20"/>
        <end position="1640"/>
    </location>
</feature>
<dbReference type="Proteomes" id="UP001152798">
    <property type="component" value="Chromosome 4"/>
</dbReference>
<feature type="signal peptide" evidence="2">
    <location>
        <begin position="1"/>
        <end position="19"/>
    </location>
</feature>
<accession>A0A9P0HEI1</accession>